<dbReference type="PROSITE" id="PS51379">
    <property type="entry name" value="4FE4S_FER_2"/>
    <property type="match status" value="2"/>
</dbReference>
<dbReference type="CDD" id="cd01335">
    <property type="entry name" value="Radical_SAM"/>
    <property type="match status" value="1"/>
</dbReference>
<evidence type="ECO:0000256" key="9">
    <source>
        <dbReference type="ARBA" id="ARBA00047365"/>
    </source>
</evidence>
<sequence length="299" mass="33917">MEHQIFNIQKFSIHDGPGIRTTVFFKGCPLNCIWCHNPESINAAREIMWDNQKCSHCGTCAAQCPAKSIAIEADRIKTDLNSCTGCETCTEYCLSSARAVVGKTYDYDTLYEALTADRIFYETSDGGVTFSGGEPLIHADYLIDLLKRLKAANIHITVDTSGYVPYEQFEKILPYVDLFMYDIKFGDSKKHHHYTGVYNDIIKENLYKLSQQPVTIWGRIPLIKPLNTTDEELNKILYILNQSAVKDVFLLPYHHISGHKYRKLGMPYLGESLETPDQAMLTAIQQKFIQSGYHTHIGG</sequence>
<dbReference type="InterPro" id="IPR012839">
    <property type="entry name" value="Organic_radical_activase"/>
</dbReference>
<comment type="similarity">
    <text evidence="2">Belongs to the organic radical-activating enzymes family.</text>
</comment>
<organism evidence="12 13">
    <name type="scientific">Fusibacter paucivorans</name>
    <dbReference type="NCBI Taxonomy" id="76009"/>
    <lineage>
        <taxon>Bacteria</taxon>
        <taxon>Bacillati</taxon>
        <taxon>Bacillota</taxon>
        <taxon>Clostridia</taxon>
        <taxon>Eubacteriales</taxon>
        <taxon>Eubacteriales Family XII. Incertae Sedis</taxon>
        <taxon>Fusibacter</taxon>
    </lineage>
</organism>
<evidence type="ECO:0000256" key="5">
    <source>
        <dbReference type="ARBA" id="ARBA00022723"/>
    </source>
</evidence>
<dbReference type="SFLD" id="SFLDS00029">
    <property type="entry name" value="Radical_SAM"/>
    <property type="match status" value="1"/>
</dbReference>
<dbReference type="InterPro" id="IPR034457">
    <property type="entry name" value="Organic_radical-activating"/>
</dbReference>
<evidence type="ECO:0000313" key="13">
    <source>
        <dbReference type="Proteomes" id="UP000746471"/>
    </source>
</evidence>
<keyword evidence="5" id="KW-0479">Metal-binding</keyword>
<evidence type="ECO:0000256" key="1">
    <source>
        <dbReference type="ARBA" id="ARBA00001966"/>
    </source>
</evidence>
<comment type="catalytic activity">
    <reaction evidence="9">
        <text>glycyl-[protein] + reduced [flavodoxin] + S-adenosyl-L-methionine = glycin-2-yl radical-[protein] + semiquinone [flavodoxin] + 5'-deoxyadenosine + L-methionine + H(+)</text>
        <dbReference type="Rhea" id="RHEA:61976"/>
        <dbReference type="Rhea" id="RHEA-COMP:10622"/>
        <dbReference type="Rhea" id="RHEA-COMP:14480"/>
        <dbReference type="Rhea" id="RHEA-COMP:15993"/>
        <dbReference type="Rhea" id="RHEA-COMP:15994"/>
        <dbReference type="ChEBI" id="CHEBI:15378"/>
        <dbReference type="ChEBI" id="CHEBI:17319"/>
        <dbReference type="ChEBI" id="CHEBI:29947"/>
        <dbReference type="ChEBI" id="CHEBI:32722"/>
        <dbReference type="ChEBI" id="CHEBI:57618"/>
        <dbReference type="ChEBI" id="CHEBI:57844"/>
        <dbReference type="ChEBI" id="CHEBI:59789"/>
        <dbReference type="ChEBI" id="CHEBI:140311"/>
    </reaction>
</comment>
<dbReference type="SUPFAM" id="SSF102114">
    <property type="entry name" value="Radical SAM enzymes"/>
    <property type="match status" value="1"/>
</dbReference>
<dbReference type="Pfam" id="PF04055">
    <property type="entry name" value="Radical_SAM"/>
    <property type="match status" value="1"/>
</dbReference>
<keyword evidence="3" id="KW-0004">4Fe-4S</keyword>
<evidence type="ECO:0000259" key="11">
    <source>
        <dbReference type="PROSITE" id="PS51918"/>
    </source>
</evidence>
<evidence type="ECO:0000256" key="3">
    <source>
        <dbReference type="ARBA" id="ARBA00022485"/>
    </source>
</evidence>
<dbReference type="PROSITE" id="PS01087">
    <property type="entry name" value="RADICAL_ACTIVATING"/>
    <property type="match status" value="1"/>
</dbReference>
<dbReference type="SUPFAM" id="SSF54862">
    <property type="entry name" value="4Fe-4S ferredoxins"/>
    <property type="match status" value="1"/>
</dbReference>
<dbReference type="InterPro" id="IPR040074">
    <property type="entry name" value="BssD/PflA/YjjW"/>
</dbReference>
<proteinExistence type="inferred from homology"/>
<dbReference type="InterPro" id="IPR058240">
    <property type="entry name" value="rSAM_sf"/>
</dbReference>
<dbReference type="PIRSF" id="PIRSF000371">
    <property type="entry name" value="PFL_act_enz"/>
    <property type="match status" value="1"/>
</dbReference>
<dbReference type="SFLD" id="SFLDG01066">
    <property type="entry name" value="organic_radical-activating_enz"/>
    <property type="match status" value="1"/>
</dbReference>
<evidence type="ECO:0000313" key="12">
    <source>
        <dbReference type="EMBL" id="MBS7527492.1"/>
    </source>
</evidence>
<keyword evidence="13" id="KW-1185">Reference proteome</keyword>
<keyword evidence="4" id="KW-0949">S-adenosyl-L-methionine</keyword>
<accession>A0ABS5PTZ0</accession>
<dbReference type="InterPro" id="IPR007197">
    <property type="entry name" value="rSAM"/>
</dbReference>
<evidence type="ECO:0000256" key="2">
    <source>
        <dbReference type="ARBA" id="ARBA00009777"/>
    </source>
</evidence>
<gene>
    <name evidence="12" type="ORF">KHM83_12475</name>
</gene>
<evidence type="ECO:0000256" key="4">
    <source>
        <dbReference type="ARBA" id="ARBA00022691"/>
    </source>
</evidence>
<keyword evidence="6" id="KW-0560">Oxidoreductase</keyword>
<dbReference type="Proteomes" id="UP000746471">
    <property type="component" value="Unassembled WGS sequence"/>
</dbReference>
<feature type="domain" description="4Fe-4S ferredoxin-type" evidence="10">
    <location>
        <begin position="75"/>
        <end position="103"/>
    </location>
</feature>
<comment type="caution">
    <text evidence="12">The sequence shown here is derived from an EMBL/GenBank/DDBJ whole genome shotgun (WGS) entry which is preliminary data.</text>
</comment>
<dbReference type="InterPro" id="IPR001989">
    <property type="entry name" value="Radical_activat_CS"/>
</dbReference>
<keyword evidence="8" id="KW-0411">Iron-sulfur</keyword>
<evidence type="ECO:0000256" key="7">
    <source>
        <dbReference type="ARBA" id="ARBA00023004"/>
    </source>
</evidence>
<dbReference type="InterPro" id="IPR013785">
    <property type="entry name" value="Aldolase_TIM"/>
</dbReference>
<dbReference type="PROSITE" id="PS51918">
    <property type="entry name" value="RADICAL_SAM"/>
    <property type="match status" value="1"/>
</dbReference>
<dbReference type="RefSeq" id="WP_213237354.1">
    <property type="nucleotide sequence ID" value="NZ_JAHBCL010000021.1"/>
</dbReference>
<reference evidence="12 13" key="1">
    <citation type="submission" date="2021-05" db="EMBL/GenBank/DDBJ databases">
        <title>Fusibacter ferrireducens sp. nov., an anaerobic, sulfur- and Fe-reducing bacterium isolated from the mangrove sediment.</title>
        <authorList>
            <person name="Qiu D."/>
        </authorList>
    </citation>
    <scope>NUCLEOTIDE SEQUENCE [LARGE SCALE GENOMIC DNA]</scope>
    <source>
        <strain evidence="12 13">DSM 12116</strain>
    </source>
</reference>
<dbReference type="InterPro" id="IPR017900">
    <property type="entry name" value="4Fe4S_Fe_S_CS"/>
</dbReference>
<dbReference type="PANTHER" id="PTHR30352:SF4">
    <property type="entry name" value="PYRUVATE FORMATE-LYASE 2-ACTIVATING ENZYME"/>
    <property type="match status" value="1"/>
</dbReference>
<dbReference type="Pfam" id="PF13353">
    <property type="entry name" value="Fer4_12"/>
    <property type="match status" value="1"/>
</dbReference>
<evidence type="ECO:0000256" key="6">
    <source>
        <dbReference type="ARBA" id="ARBA00023002"/>
    </source>
</evidence>
<evidence type="ECO:0000256" key="8">
    <source>
        <dbReference type="ARBA" id="ARBA00023014"/>
    </source>
</evidence>
<dbReference type="Gene3D" id="3.20.20.70">
    <property type="entry name" value="Aldolase class I"/>
    <property type="match status" value="1"/>
</dbReference>
<dbReference type="EMBL" id="JAHBCL010000021">
    <property type="protein sequence ID" value="MBS7527492.1"/>
    <property type="molecule type" value="Genomic_DNA"/>
</dbReference>
<dbReference type="InterPro" id="IPR017896">
    <property type="entry name" value="4Fe4S_Fe-S-bd"/>
</dbReference>
<feature type="domain" description="Radical SAM core" evidence="11">
    <location>
        <begin position="14"/>
        <end position="294"/>
    </location>
</feature>
<dbReference type="PANTHER" id="PTHR30352">
    <property type="entry name" value="PYRUVATE FORMATE-LYASE-ACTIVATING ENZYME"/>
    <property type="match status" value="1"/>
</dbReference>
<feature type="domain" description="4Fe-4S ferredoxin-type" evidence="10">
    <location>
        <begin position="45"/>
        <end position="74"/>
    </location>
</feature>
<dbReference type="PROSITE" id="PS00198">
    <property type="entry name" value="4FE4S_FER_1"/>
    <property type="match status" value="1"/>
</dbReference>
<protein>
    <submittedName>
        <fullName evidence="12">Glycyl-radical enzyme activating protein</fullName>
    </submittedName>
</protein>
<evidence type="ECO:0000259" key="10">
    <source>
        <dbReference type="PROSITE" id="PS51379"/>
    </source>
</evidence>
<comment type="cofactor">
    <cofactor evidence="1">
        <name>[4Fe-4S] cluster</name>
        <dbReference type="ChEBI" id="CHEBI:49883"/>
    </cofactor>
</comment>
<dbReference type="Gene3D" id="3.30.70.20">
    <property type="match status" value="1"/>
</dbReference>
<name>A0ABS5PTZ0_9FIRM</name>
<dbReference type="NCBIfam" id="TIGR02494">
    <property type="entry name" value="PFLE_PFLC"/>
    <property type="match status" value="1"/>
</dbReference>
<keyword evidence="7" id="KW-0408">Iron</keyword>
<dbReference type="SFLD" id="SFLDG01118">
    <property type="entry name" value="activating_enzymes__group_2"/>
    <property type="match status" value="1"/>
</dbReference>